<dbReference type="InterPro" id="IPR024072">
    <property type="entry name" value="DHFR-like_dom_sf"/>
</dbReference>
<evidence type="ECO:0000313" key="4">
    <source>
        <dbReference type="Proteomes" id="UP000295444"/>
    </source>
</evidence>
<proteinExistence type="predicted"/>
<feature type="region of interest" description="Disordered" evidence="1">
    <location>
        <begin position="1"/>
        <end position="39"/>
    </location>
</feature>
<reference evidence="3 4" key="1">
    <citation type="submission" date="2019-03" db="EMBL/GenBank/DDBJ databases">
        <title>Genomic Encyclopedia of Type Strains, Phase IV (KMG-IV): sequencing the most valuable type-strain genomes for metagenomic binning, comparative biology and taxonomic classification.</title>
        <authorList>
            <person name="Goeker M."/>
        </authorList>
    </citation>
    <scope>NUCLEOTIDE SEQUENCE [LARGE SCALE GENOMIC DNA]</scope>
    <source>
        <strain evidence="3 4">DSM 45361</strain>
    </source>
</reference>
<dbReference type="SUPFAM" id="SSF53597">
    <property type="entry name" value="Dihydrofolate reductase-like"/>
    <property type="match status" value="1"/>
</dbReference>
<dbReference type="Proteomes" id="UP000295444">
    <property type="component" value="Unassembled WGS sequence"/>
</dbReference>
<accession>A0A4R6SLZ7</accession>
<dbReference type="Pfam" id="PF01872">
    <property type="entry name" value="RibD_C"/>
    <property type="match status" value="1"/>
</dbReference>
<comment type="caution">
    <text evidence="3">The sequence shown here is derived from an EMBL/GenBank/DDBJ whole genome shotgun (WGS) entry which is preliminary data.</text>
</comment>
<feature type="domain" description="Bacterial bifunctional deaminase-reductase C-terminal" evidence="2">
    <location>
        <begin position="45"/>
        <end position="224"/>
    </location>
</feature>
<dbReference type="EMBL" id="SNXZ01000001">
    <property type="protein sequence ID" value="TDQ05268.1"/>
    <property type="molecule type" value="Genomic_DNA"/>
</dbReference>
<organism evidence="3 4">
    <name type="scientific">Labedaea rhizosphaerae</name>
    <dbReference type="NCBI Taxonomy" id="598644"/>
    <lineage>
        <taxon>Bacteria</taxon>
        <taxon>Bacillati</taxon>
        <taxon>Actinomycetota</taxon>
        <taxon>Actinomycetes</taxon>
        <taxon>Pseudonocardiales</taxon>
        <taxon>Pseudonocardiaceae</taxon>
        <taxon>Labedaea</taxon>
    </lineage>
</organism>
<dbReference type="GO" id="GO:0009231">
    <property type="term" value="P:riboflavin biosynthetic process"/>
    <property type="evidence" value="ECO:0007669"/>
    <property type="project" value="InterPro"/>
</dbReference>
<evidence type="ECO:0000256" key="1">
    <source>
        <dbReference type="SAM" id="MobiDB-lite"/>
    </source>
</evidence>
<evidence type="ECO:0000259" key="2">
    <source>
        <dbReference type="Pfam" id="PF01872"/>
    </source>
</evidence>
<gene>
    <name evidence="3" type="ORF">EV186_1011237</name>
</gene>
<name>A0A4R6SLZ7_LABRH</name>
<dbReference type="OrthoDB" id="2313602at2"/>
<keyword evidence="4" id="KW-1185">Reference proteome</keyword>
<dbReference type="GO" id="GO:0008703">
    <property type="term" value="F:5-amino-6-(5-phosphoribosylamino)uracil reductase activity"/>
    <property type="evidence" value="ECO:0007669"/>
    <property type="project" value="InterPro"/>
</dbReference>
<dbReference type="InterPro" id="IPR002734">
    <property type="entry name" value="RibDG_C"/>
</dbReference>
<dbReference type="Gene3D" id="3.40.430.10">
    <property type="entry name" value="Dihydrofolate Reductase, subunit A"/>
    <property type="match status" value="1"/>
</dbReference>
<sequence>MGSHGAVSRRPRGTGRNSATESGQAEPRQLNATHSGNSGEAEGCKVIVALSVSVDGYITGRDPRAGHGLGDGEMLFDWYFDGDTPSEVFDGFKLSAPSARVFDTLADRVSVTIAGRNTYDDSDSFGGGSPHPKTRLIVVSHREVPQLSDRQRHATGIEDAIAKARELAGGKDIGLMGGGIATAALEAGLVDEIVLHQIPVLLGSGRSFFQELPAHIKLRVVEVVPAPGVTHLHYEVER</sequence>
<evidence type="ECO:0000313" key="3">
    <source>
        <dbReference type="EMBL" id="TDQ05268.1"/>
    </source>
</evidence>
<dbReference type="AlphaFoldDB" id="A0A4R6SLZ7"/>
<protein>
    <submittedName>
        <fullName evidence="3">Dihydrofolate reductase</fullName>
    </submittedName>
</protein>